<dbReference type="GO" id="GO:0003924">
    <property type="term" value="F:GTPase activity"/>
    <property type="evidence" value="ECO:0007669"/>
    <property type="project" value="InterPro"/>
</dbReference>
<accession>A0A7R8XCY4</accession>
<reference evidence="11" key="1">
    <citation type="submission" date="2020-11" db="EMBL/GenBank/DDBJ databases">
        <authorList>
            <person name="Tran Van P."/>
        </authorList>
    </citation>
    <scope>NUCLEOTIDE SEQUENCE</scope>
</reference>
<dbReference type="SMART" id="SM00174">
    <property type="entry name" value="RHO"/>
    <property type="match status" value="1"/>
</dbReference>
<dbReference type="GO" id="GO:0035556">
    <property type="term" value="P:intracellular signal transduction"/>
    <property type="evidence" value="ECO:0007669"/>
    <property type="project" value="InterPro"/>
</dbReference>
<keyword evidence="7" id="KW-0564">Palmitate</keyword>
<dbReference type="EMBL" id="CAJPEV010001753">
    <property type="protein sequence ID" value="CAG0894194.1"/>
    <property type="molecule type" value="Genomic_DNA"/>
</dbReference>
<dbReference type="Gene3D" id="3.40.50.300">
    <property type="entry name" value="P-loop containing nucleotide triphosphate hydrolases"/>
    <property type="match status" value="1"/>
</dbReference>
<dbReference type="SMART" id="SM00173">
    <property type="entry name" value="RAS"/>
    <property type="match status" value="1"/>
</dbReference>
<keyword evidence="8" id="KW-0449">Lipoprotein</keyword>
<evidence type="ECO:0000256" key="2">
    <source>
        <dbReference type="ARBA" id="ARBA00006270"/>
    </source>
</evidence>
<comment type="cofactor">
    <cofactor evidence="1">
        <name>Mg(2+)</name>
        <dbReference type="ChEBI" id="CHEBI:18420"/>
    </cofactor>
</comment>
<evidence type="ECO:0000313" key="11">
    <source>
        <dbReference type="EMBL" id="CAD7248232.1"/>
    </source>
</evidence>
<keyword evidence="12" id="KW-1185">Reference proteome</keyword>
<name>A0A7R8XCY4_9CRUS</name>
<dbReference type="FunFam" id="3.40.50.300:FF:001149">
    <property type="entry name" value="Rab40, isoform A"/>
    <property type="match status" value="1"/>
</dbReference>
<organism evidence="11">
    <name type="scientific">Darwinula stevensoni</name>
    <dbReference type="NCBI Taxonomy" id="69355"/>
    <lineage>
        <taxon>Eukaryota</taxon>
        <taxon>Metazoa</taxon>
        <taxon>Ecdysozoa</taxon>
        <taxon>Arthropoda</taxon>
        <taxon>Crustacea</taxon>
        <taxon>Oligostraca</taxon>
        <taxon>Ostracoda</taxon>
        <taxon>Podocopa</taxon>
        <taxon>Podocopida</taxon>
        <taxon>Darwinulocopina</taxon>
        <taxon>Darwinuloidea</taxon>
        <taxon>Darwinulidae</taxon>
        <taxon>Darwinula</taxon>
    </lineage>
</organism>
<dbReference type="PROSITE" id="PS51419">
    <property type="entry name" value="RAB"/>
    <property type="match status" value="1"/>
</dbReference>
<dbReference type="GO" id="GO:0046872">
    <property type="term" value="F:metal ion binding"/>
    <property type="evidence" value="ECO:0007669"/>
    <property type="project" value="UniProtKB-KW"/>
</dbReference>
<protein>
    <recommendedName>
        <fullName evidence="10">SOCS box domain-containing protein</fullName>
    </recommendedName>
</protein>
<evidence type="ECO:0000256" key="1">
    <source>
        <dbReference type="ARBA" id="ARBA00001946"/>
    </source>
</evidence>
<dbReference type="InterPro" id="IPR036036">
    <property type="entry name" value="SOCS_box-like_dom_sf"/>
</dbReference>
<dbReference type="SMART" id="SM00253">
    <property type="entry name" value="SOCS"/>
    <property type="match status" value="1"/>
</dbReference>
<evidence type="ECO:0000256" key="8">
    <source>
        <dbReference type="ARBA" id="ARBA00023288"/>
    </source>
</evidence>
<keyword evidence="3" id="KW-0479">Metal-binding</keyword>
<evidence type="ECO:0000313" key="12">
    <source>
        <dbReference type="Proteomes" id="UP000677054"/>
    </source>
</evidence>
<evidence type="ECO:0000256" key="7">
    <source>
        <dbReference type="ARBA" id="ARBA00023139"/>
    </source>
</evidence>
<dbReference type="PRINTS" id="PR00449">
    <property type="entry name" value="RASTRNSFRMNG"/>
</dbReference>
<dbReference type="InterPro" id="IPR027417">
    <property type="entry name" value="P-loop_NTPase"/>
</dbReference>
<evidence type="ECO:0000256" key="6">
    <source>
        <dbReference type="ARBA" id="ARBA00023134"/>
    </source>
</evidence>
<dbReference type="InterPro" id="IPR050305">
    <property type="entry name" value="Small_GTPase_Rab"/>
</dbReference>
<dbReference type="SUPFAM" id="SSF158235">
    <property type="entry name" value="SOCS box-like"/>
    <property type="match status" value="1"/>
</dbReference>
<proteinExistence type="inferred from homology"/>
<dbReference type="PANTHER" id="PTHR47980">
    <property type="entry name" value="LD44762P"/>
    <property type="match status" value="1"/>
</dbReference>
<dbReference type="InterPro" id="IPR005225">
    <property type="entry name" value="Small_GTP-bd"/>
</dbReference>
<keyword evidence="4" id="KW-0547">Nucleotide-binding</keyword>
<feature type="domain" description="SOCS box" evidence="10">
    <location>
        <begin position="184"/>
        <end position="221"/>
    </location>
</feature>
<evidence type="ECO:0000259" key="10">
    <source>
        <dbReference type="PROSITE" id="PS50225"/>
    </source>
</evidence>
<keyword evidence="5" id="KW-0460">Magnesium</keyword>
<dbReference type="PROSITE" id="PS50225">
    <property type="entry name" value="SOCS"/>
    <property type="match status" value="1"/>
</dbReference>
<dbReference type="PROSITE" id="PS51421">
    <property type="entry name" value="RAS"/>
    <property type="match status" value="1"/>
</dbReference>
<keyword evidence="6" id="KW-0342">GTP-binding</keyword>
<dbReference type="SMART" id="SM00175">
    <property type="entry name" value="RAB"/>
    <property type="match status" value="1"/>
</dbReference>
<evidence type="ECO:0000256" key="3">
    <source>
        <dbReference type="ARBA" id="ARBA00022723"/>
    </source>
</evidence>
<dbReference type="AlphaFoldDB" id="A0A7R8XCY4"/>
<dbReference type="InterPro" id="IPR001806">
    <property type="entry name" value="Small_GTPase"/>
</dbReference>
<dbReference type="Pfam" id="PF00071">
    <property type="entry name" value="Ras"/>
    <property type="match status" value="1"/>
</dbReference>
<comment type="similarity">
    <text evidence="2">Belongs to the small GTPase superfamily. Rab family.</text>
</comment>
<keyword evidence="9" id="KW-0636">Prenylation</keyword>
<dbReference type="SMART" id="SM00176">
    <property type="entry name" value="RAN"/>
    <property type="match status" value="1"/>
</dbReference>
<dbReference type="Proteomes" id="UP000677054">
    <property type="component" value="Unassembled WGS sequence"/>
</dbReference>
<dbReference type="SUPFAM" id="SSF52540">
    <property type="entry name" value="P-loop containing nucleoside triphosphate hydrolases"/>
    <property type="match status" value="1"/>
</dbReference>
<dbReference type="EMBL" id="LR901270">
    <property type="protein sequence ID" value="CAD7248232.1"/>
    <property type="molecule type" value="Genomic_DNA"/>
</dbReference>
<dbReference type="OrthoDB" id="6339763at2759"/>
<gene>
    <name evidence="11" type="ORF">DSTB1V02_LOCUS8052</name>
</gene>
<sequence>MGNDVRPGSAKSYDYLLKFLLVGDSDVGKSEIMNGLEEGNTDSPFSSGAVACKTTTILLDGKRVKLQVWDTSGQGRFCTILRSYSRGAQGVLLVFDITNKWSFDGLERWMREIESNAPGVPKLLVGNRLHLAFKRQVGQRDAEEYARKHGMPFFEVSTLCDFNISESFSQLARLALSRNGMQHLWRSHTVVGLQELCCRVITSRTSVYGIDHLPLPHAIKSQSQVICNDLIQDLLPLWIPAL</sequence>
<dbReference type="InterPro" id="IPR001496">
    <property type="entry name" value="SOCS_box"/>
</dbReference>
<evidence type="ECO:0000256" key="9">
    <source>
        <dbReference type="ARBA" id="ARBA00023289"/>
    </source>
</evidence>
<dbReference type="NCBIfam" id="TIGR00231">
    <property type="entry name" value="small_GTP"/>
    <property type="match status" value="1"/>
</dbReference>
<dbReference type="GO" id="GO:0005525">
    <property type="term" value="F:GTP binding"/>
    <property type="evidence" value="ECO:0007669"/>
    <property type="project" value="UniProtKB-KW"/>
</dbReference>
<evidence type="ECO:0000256" key="4">
    <source>
        <dbReference type="ARBA" id="ARBA00022741"/>
    </source>
</evidence>
<evidence type="ECO:0000256" key="5">
    <source>
        <dbReference type="ARBA" id="ARBA00022842"/>
    </source>
</evidence>